<proteinExistence type="predicted"/>
<accession>A0A9W7SKB7</accession>
<dbReference type="Proteomes" id="UP001138500">
    <property type="component" value="Unassembled WGS sequence"/>
</dbReference>
<dbReference type="AlphaFoldDB" id="A0A9W7SKB7"/>
<gene>
    <name evidence="1" type="ORF">Tdes44962_MAKER10376</name>
</gene>
<name>A0A9W7SKB7_9PEZI</name>
<protein>
    <submittedName>
        <fullName evidence="1">Uncharacterized protein</fullName>
    </submittedName>
</protein>
<organism evidence="1 2">
    <name type="scientific">Teratosphaeria destructans</name>
    <dbReference type="NCBI Taxonomy" id="418781"/>
    <lineage>
        <taxon>Eukaryota</taxon>
        <taxon>Fungi</taxon>
        <taxon>Dikarya</taxon>
        <taxon>Ascomycota</taxon>
        <taxon>Pezizomycotina</taxon>
        <taxon>Dothideomycetes</taxon>
        <taxon>Dothideomycetidae</taxon>
        <taxon>Mycosphaerellales</taxon>
        <taxon>Teratosphaeriaceae</taxon>
        <taxon>Teratosphaeria</taxon>
    </lineage>
</organism>
<reference evidence="1 2" key="2">
    <citation type="journal article" date="2021" name="Curr. Genet.">
        <title>Genetic response to nitrogen starvation in the aggressive Eucalyptus foliar pathogen Teratosphaeria destructans.</title>
        <authorList>
            <person name="Havenga M."/>
            <person name="Wingfield B.D."/>
            <person name="Wingfield M.J."/>
            <person name="Dreyer L.L."/>
            <person name="Roets F."/>
            <person name="Aylward J."/>
        </authorList>
    </citation>
    <scope>NUCLEOTIDE SEQUENCE [LARGE SCALE GENOMIC DNA]</scope>
    <source>
        <strain evidence="1">CMW44962</strain>
    </source>
</reference>
<reference evidence="1 2" key="1">
    <citation type="journal article" date="2018" name="IMA Fungus">
        <title>IMA Genome-F 10: Nine draft genome sequences of Claviceps purpurea s.lat., including C. arundinis, C. humidiphila, and C. cf. spartinae, pseudomolecules for the pitch canker pathogen Fusarium circinatum, draft genome of Davidsoniella eucalypti, Grosmannia galeiformis, Quambalaria eucalypti, and Teratosphaeria destructans.</title>
        <authorList>
            <person name="Wingfield B.D."/>
            <person name="Liu M."/>
            <person name="Nguyen H.D."/>
            <person name="Lane F.A."/>
            <person name="Morgan S.W."/>
            <person name="De Vos L."/>
            <person name="Wilken P.M."/>
            <person name="Duong T.A."/>
            <person name="Aylward J."/>
            <person name="Coetzee M.P."/>
            <person name="Dadej K."/>
            <person name="De Beer Z.W."/>
            <person name="Findlay W."/>
            <person name="Havenga M."/>
            <person name="Kolarik M."/>
            <person name="Menzies J.G."/>
            <person name="Naidoo K."/>
            <person name="Pochopski O."/>
            <person name="Shoukouhi P."/>
            <person name="Santana Q.C."/>
            <person name="Seifert K.A."/>
            <person name="Soal N."/>
            <person name="Steenkamp E.T."/>
            <person name="Tatham C.T."/>
            <person name="van der Nest M.A."/>
            <person name="Wingfield M.J."/>
        </authorList>
    </citation>
    <scope>NUCLEOTIDE SEQUENCE [LARGE SCALE GENOMIC DNA]</scope>
    <source>
        <strain evidence="1">CMW44962</strain>
    </source>
</reference>
<comment type="caution">
    <text evidence="1">The sequence shown here is derived from an EMBL/GenBank/DDBJ whole genome shotgun (WGS) entry which is preliminary data.</text>
</comment>
<evidence type="ECO:0000313" key="2">
    <source>
        <dbReference type="Proteomes" id="UP001138500"/>
    </source>
</evidence>
<dbReference type="EMBL" id="RIBY02002387">
    <property type="protein sequence ID" value="KAH9817420.1"/>
    <property type="molecule type" value="Genomic_DNA"/>
</dbReference>
<sequence length="32" mass="4097">KLDRILTYDEHSNYYSNYYDEHSSYYSNYYDD</sequence>
<evidence type="ECO:0000313" key="1">
    <source>
        <dbReference type="EMBL" id="KAH9817420.1"/>
    </source>
</evidence>
<keyword evidence="2" id="KW-1185">Reference proteome</keyword>
<feature type="non-terminal residue" evidence="1">
    <location>
        <position position="1"/>
    </location>
</feature>